<keyword evidence="6" id="KW-1185">Reference proteome</keyword>
<dbReference type="InterPro" id="IPR025997">
    <property type="entry name" value="SBP_2_dom"/>
</dbReference>
<evidence type="ECO:0000313" key="5">
    <source>
        <dbReference type="EMBL" id="ANW95978.1"/>
    </source>
</evidence>
<evidence type="ECO:0000259" key="4">
    <source>
        <dbReference type="Pfam" id="PF13407"/>
    </source>
</evidence>
<dbReference type="GO" id="GO:0030246">
    <property type="term" value="F:carbohydrate binding"/>
    <property type="evidence" value="ECO:0007669"/>
    <property type="project" value="UniProtKB-ARBA"/>
</dbReference>
<dbReference type="EMBL" id="CP014224">
    <property type="protein sequence ID" value="ANW95978.1"/>
    <property type="molecule type" value="Genomic_DNA"/>
</dbReference>
<dbReference type="Gene3D" id="3.40.50.2300">
    <property type="match status" value="2"/>
</dbReference>
<comment type="subcellular location">
    <subcellularLocation>
        <location evidence="1">Cell envelope</location>
    </subcellularLocation>
</comment>
<dbReference type="RefSeq" id="WP_068825630.1">
    <property type="nucleotide sequence ID" value="NZ_CP014224.1"/>
</dbReference>
<gene>
    <name evidence="5" type="ORF">AXE80_06655</name>
</gene>
<name>A0A1B1Y5G2_9FLAO</name>
<dbReference type="Proteomes" id="UP000092967">
    <property type="component" value="Chromosome"/>
</dbReference>
<dbReference type="SUPFAM" id="SSF53822">
    <property type="entry name" value="Periplasmic binding protein-like I"/>
    <property type="match status" value="1"/>
</dbReference>
<protein>
    <submittedName>
        <fullName evidence="5">LacI family transcriptional regulator</fullName>
    </submittedName>
</protein>
<dbReference type="STRING" id="1790137.AXE80_06655"/>
<dbReference type="KEGG" id="wfu:AXE80_06655"/>
<dbReference type="OrthoDB" id="9814427at2"/>
<feature type="domain" description="Periplasmic binding protein" evidence="4">
    <location>
        <begin position="62"/>
        <end position="326"/>
    </location>
</feature>
<evidence type="ECO:0000256" key="3">
    <source>
        <dbReference type="ARBA" id="ARBA00022729"/>
    </source>
</evidence>
<dbReference type="PANTHER" id="PTHR46847:SF1">
    <property type="entry name" value="D-ALLOSE-BINDING PERIPLASMIC PROTEIN-RELATED"/>
    <property type="match status" value="1"/>
</dbReference>
<organism evidence="5 6">
    <name type="scientific">Wenyingzhuangia fucanilytica</name>
    <dbReference type="NCBI Taxonomy" id="1790137"/>
    <lineage>
        <taxon>Bacteria</taxon>
        <taxon>Pseudomonadati</taxon>
        <taxon>Bacteroidota</taxon>
        <taxon>Flavobacteriia</taxon>
        <taxon>Flavobacteriales</taxon>
        <taxon>Flavobacteriaceae</taxon>
        <taxon>Wenyingzhuangia</taxon>
    </lineage>
</organism>
<dbReference type="Pfam" id="PF13407">
    <property type="entry name" value="Peripla_BP_4"/>
    <property type="match status" value="1"/>
</dbReference>
<comment type="similarity">
    <text evidence="2">Belongs to the bacterial solute-binding protein 2 family.</text>
</comment>
<dbReference type="GO" id="GO:0030313">
    <property type="term" value="C:cell envelope"/>
    <property type="evidence" value="ECO:0007669"/>
    <property type="project" value="UniProtKB-SubCell"/>
</dbReference>
<sequence length="355" mass="38401">MKKITTKSAFKRLLKPLILGVLLIGLASCAEKINKEKSSDTQNEKVSGEIFKSDIDLKGKTIGYCTPTLNAPYYQALLQSIKATTEKNGMTFLSADGQDDINKQIAAVEDLITKGVDALLLNPKDPEALVGVTKMAKKAGVPVFIIDSSINPSAEYITTIQSNNLANGALAGEWLAKKYGKNDMNIALLSGNAGNPVGRTRKQGLLQGITEEQLRSLGYINLNVKTQAYTDWSYAGGLKAMEDILVAFPEVNVVITESDVCVLGAITAIKQAGKTDDILIVAAADGQKEAIKYIMDTDFYGCTAMNSPVQIGINAVKYAVEYMNGKRDFSKTSFTEPLLITKENAAKYYNPKAIF</sequence>
<proteinExistence type="inferred from homology"/>
<evidence type="ECO:0000256" key="2">
    <source>
        <dbReference type="ARBA" id="ARBA00007639"/>
    </source>
</evidence>
<evidence type="ECO:0000313" key="6">
    <source>
        <dbReference type="Proteomes" id="UP000092967"/>
    </source>
</evidence>
<dbReference type="PANTHER" id="PTHR46847">
    <property type="entry name" value="D-ALLOSE-BINDING PERIPLASMIC PROTEIN-RELATED"/>
    <property type="match status" value="1"/>
</dbReference>
<reference evidence="5 6" key="1">
    <citation type="submission" date="2016-02" db="EMBL/GenBank/DDBJ databases">
        <authorList>
            <person name="Wen L."/>
            <person name="He K."/>
            <person name="Yang H."/>
        </authorList>
    </citation>
    <scope>NUCLEOTIDE SEQUENCE [LARGE SCALE GENOMIC DNA]</scope>
    <source>
        <strain evidence="5 6">CZ1127</strain>
    </source>
</reference>
<dbReference type="AlphaFoldDB" id="A0A1B1Y5G2"/>
<evidence type="ECO:0000256" key="1">
    <source>
        <dbReference type="ARBA" id="ARBA00004196"/>
    </source>
</evidence>
<dbReference type="PROSITE" id="PS51257">
    <property type="entry name" value="PROKAR_LIPOPROTEIN"/>
    <property type="match status" value="1"/>
</dbReference>
<accession>A0A1B1Y5G2</accession>
<dbReference type="InterPro" id="IPR028082">
    <property type="entry name" value="Peripla_BP_I"/>
</dbReference>
<keyword evidence="3" id="KW-0732">Signal</keyword>